<feature type="non-terminal residue" evidence="1">
    <location>
        <position position="37"/>
    </location>
</feature>
<name>A0A3B0T5C8_9ZZZZ</name>
<sequence length="37" mass="4289">MEYKVKNYERLLGAAGFSDDMLKNHFKLYGGYVANMN</sequence>
<protein>
    <submittedName>
        <fullName evidence="1">Uncharacterized protein</fullName>
    </submittedName>
</protein>
<reference evidence="1" key="1">
    <citation type="submission" date="2018-06" db="EMBL/GenBank/DDBJ databases">
        <authorList>
            <person name="Zhirakovskaya E."/>
        </authorList>
    </citation>
    <scope>NUCLEOTIDE SEQUENCE</scope>
</reference>
<proteinExistence type="predicted"/>
<gene>
    <name evidence="1" type="ORF">MNBD_BACTEROID05-500</name>
</gene>
<accession>A0A3B0T5C8</accession>
<evidence type="ECO:0000313" key="1">
    <source>
        <dbReference type="EMBL" id="VAW13178.1"/>
    </source>
</evidence>
<organism evidence="1">
    <name type="scientific">hydrothermal vent metagenome</name>
    <dbReference type="NCBI Taxonomy" id="652676"/>
    <lineage>
        <taxon>unclassified sequences</taxon>
        <taxon>metagenomes</taxon>
        <taxon>ecological metagenomes</taxon>
    </lineage>
</organism>
<dbReference type="EMBL" id="UOEN01000153">
    <property type="protein sequence ID" value="VAW13178.1"/>
    <property type="molecule type" value="Genomic_DNA"/>
</dbReference>
<dbReference type="AlphaFoldDB" id="A0A3B0T5C8"/>